<name>A0AAW1XXF4_RUBAR</name>
<organism evidence="1 2">
    <name type="scientific">Rubus argutus</name>
    <name type="common">Southern blackberry</name>
    <dbReference type="NCBI Taxonomy" id="59490"/>
    <lineage>
        <taxon>Eukaryota</taxon>
        <taxon>Viridiplantae</taxon>
        <taxon>Streptophyta</taxon>
        <taxon>Embryophyta</taxon>
        <taxon>Tracheophyta</taxon>
        <taxon>Spermatophyta</taxon>
        <taxon>Magnoliopsida</taxon>
        <taxon>eudicotyledons</taxon>
        <taxon>Gunneridae</taxon>
        <taxon>Pentapetalae</taxon>
        <taxon>rosids</taxon>
        <taxon>fabids</taxon>
        <taxon>Rosales</taxon>
        <taxon>Rosaceae</taxon>
        <taxon>Rosoideae</taxon>
        <taxon>Rosoideae incertae sedis</taxon>
        <taxon>Rubus</taxon>
    </lineage>
</organism>
<reference evidence="1 2" key="1">
    <citation type="journal article" date="2023" name="G3 (Bethesda)">
        <title>A chromosome-length genome assembly and annotation of blackberry (Rubus argutus, cv. 'Hillquist').</title>
        <authorList>
            <person name="Bruna T."/>
            <person name="Aryal R."/>
            <person name="Dudchenko O."/>
            <person name="Sargent D.J."/>
            <person name="Mead D."/>
            <person name="Buti M."/>
            <person name="Cavallini A."/>
            <person name="Hytonen T."/>
            <person name="Andres J."/>
            <person name="Pham M."/>
            <person name="Weisz D."/>
            <person name="Mascagni F."/>
            <person name="Usai G."/>
            <person name="Natali L."/>
            <person name="Bassil N."/>
            <person name="Fernandez G.E."/>
            <person name="Lomsadze A."/>
            <person name="Armour M."/>
            <person name="Olukolu B."/>
            <person name="Poorten T."/>
            <person name="Britton C."/>
            <person name="Davik J."/>
            <person name="Ashrafi H."/>
            <person name="Aiden E.L."/>
            <person name="Borodovsky M."/>
            <person name="Worthington M."/>
        </authorList>
    </citation>
    <scope>NUCLEOTIDE SEQUENCE [LARGE SCALE GENOMIC DNA]</scope>
    <source>
        <strain evidence="1">PI 553951</strain>
    </source>
</reference>
<accession>A0AAW1XXF4</accession>
<protein>
    <submittedName>
        <fullName evidence="1">Uncharacterized protein</fullName>
    </submittedName>
</protein>
<keyword evidence="2" id="KW-1185">Reference proteome</keyword>
<dbReference type="Proteomes" id="UP001457282">
    <property type="component" value="Unassembled WGS sequence"/>
</dbReference>
<dbReference type="EMBL" id="JBEDUW010000003">
    <property type="protein sequence ID" value="KAK9940916.1"/>
    <property type="molecule type" value="Genomic_DNA"/>
</dbReference>
<gene>
    <name evidence="1" type="ORF">M0R45_017549</name>
</gene>
<sequence>MPITTEPVAPFHHGFYSLQPLQPPAIHNTPKPSPAKTINHKSLRWHRLCRAQSVLVFTSRLFTTASHHSSLHHRSHFTVPITTILTTTVAQSLSHHVDNPPLSRSHLRRSWTLLLYRITNPAPPPLLRCCRTRMPP</sequence>
<proteinExistence type="predicted"/>
<dbReference type="AlphaFoldDB" id="A0AAW1XXF4"/>
<comment type="caution">
    <text evidence="1">The sequence shown here is derived from an EMBL/GenBank/DDBJ whole genome shotgun (WGS) entry which is preliminary data.</text>
</comment>
<evidence type="ECO:0000313" key="2">
    <source>
        <dbReference type="Proteomes" id="UP001457282"/>
    </source>
</evidence>
<evidence type="ECO:0000313" key="1">
    <source>
        <dbReference type="EMBL" id="KAK9940916.1"/>
    </source>
</evidence>